<organism evidence="3 4">
    <name type="scientific">Dactylosporangium darangshiense</name>
    <dbReference type="NCBI Taxonomy" id="579108"/>
    <lineage>
        <taxon>Bacteria</taxon>
        <taxon>Bacillati</taxon>
        <taxon>Actinomycetota</taxon>
        <taxon>Actinomycetes</taxon>
        <taxon>Micromonosporales</taxon>
        <taxon>Micromonosporaceae</taxon>
        <taxon>Dactylosporangium</taxon>
    </lineage>
</organism>
<feature type="domain" description="DUF7737" evidence="2">
    <location>
        <begin position="694"/>
        <end position="796"/>
    </location>
</feature>
<evidence type="ECO:0000259" key="1">
    <source>
        <dbReference type="Pfam" id="PF13569"/>
    </source>
</evidence>
<dbReference type="InterPro" id="IPR025406">
    <property type="entry name" value="DUF4132"/>
</dbReference>
<evidence type="ECO:0000259" key="2">
    <source>
        <dbReference type="Pfam" id="PF24879"/>
    </source>
</evidence>
<dbReference type="EMBL" id="BAABAT010000014">
    <property type="protein sequence ID" value="GAA4252920.1"/>
    <property type="molecule type" value="Genomic_DNA"/>
</dbReference>
<accession>A0ABP8DCU2</accession>
<dbReference type="Proteomes" id="UP001500620">
    <property type="component" value="Unassembled WGS sequence"/>
</dbReference>
<proteinExistence type="predicted"/>
<name>A0ABP8DCU2_9ACTN</name>
<dbReference type="Pfam" id="PF24879">
    <property type="entry name" value="DUF7737"/>
    <property type="match status" value="1"/>
</dbReference>
<dbReference type="Pfam" id="PF13569">
    <property type="entry name" value="DUF4132"/>
    <property type="match status" value="1"/>
</dbReference>
<feature type="domain" description="DUF4132" evidence="1">
    <location>
        <begin position="408"/>
        <end position="572"/>
    </location>
</feature>
<protein>
    <recommendedName>
        <fullName evidence="5">DUF4132 domain-containing protein</fullName>
    </recommendedName>
</protein>
<dbReference type="InterPro" id="IPR056639">
    <property type="entry name" value="DUF7737"/>
</dbReference>
<evidence type="ECO:0000313" key="3">
    <source>
        <dbReference type="EMBL" id="GAA4252920.1"/>
    </source>
</evidence>
<reference evidence="4" key="1">
    <citation type="journal article" date="2019" name="Int. J. Syst. Evol. Microbiol.">
        <title>The Global Catalogue of Microorganisms (GCM) 10K type strain sequencing project: providing services to taxonomists for standard genome sequencing and annotation.</title>
        <authorList>
            <consortium name="The Broad Institute Genomics Platform"/>
            <consortium name="The Broad Institute Genome Sequencing Center for Infectious Disease"/>
            <person name="Wu L."/>
            <person name="Ma J."/>
        </authorList>
    </citation>
    <scope>NUCLEOTIDE SEQUENCE [LARGE SCALE GENOMIC DNA]</scope>
    <source>
        <strain evidence="4">JCM 17441</strain>
    </source>
</reference>
<evidence type="ECO:0000313" key="4">
    <source>
        <dbReference type="Proteomes" id="UP001500620"/>
    </source>
</evidence>
<comment type="caution">
    <text evidence="3">The sequence shown here is derived from an EMBL/GenBank/DDBJ whole genome shotgun (WGS) entry which is preliminary data.</text>
</comment>
<sequence>MSAEALAGHRDRAARVLPDAPGLDAAAVEHFHHRVLPDLDDEAVRSVTIALAERASSERGWAWEAARLFPALAARRPAWTAADIELLFDLAHQASENSVVTVLRVATGAAEALSPADRGPLVERFRGAWKLVDASTSREAGERAQLLRRLVLLADTAYGGAPAWAGRIRVEDGWSRAAVQRLAATPGADTEAVAALLDHALNLTSGPRPTKAWLRRADELLDDRPGLVALLHDLLRLAHTCEPAMIERWYSDYRVRVGPDNTDVVRGLLWAAQVSGEPWLVPLVLALEPTLHEPKPINACYAVLGRRADADAIAALVRLQRATRDRGKLKQIAAALDEAAASAGVSRSELTELTIPDCGLDRQRQRRIEAGDVTAVLCIDDRARVRVTWEHDGTTTTTAKPPAAAGAQLTAEVRRATTELKKTVAGERERLEDLLVEEREWPLPTWRQRYLEHPVTGSLAGRLLWTVTDDGRRCTGLPDADGHFTLAGGDTFEPGADARVRLWHPVDADPQEVHAWRSYILAHELAQPFKQAFREVYLLTPAEEGTRVHSNRFAAHVLRYHQAYALMKERRWGSNYLGGWDGGYSGEAKREFPASGLTAVFHHEQADDDGGRDAVQFCTTDRVRFERGRGRARQDVPLAEVPARVFAEAMRDVDLFVRVTSIATDPTWADRGTDDARLGYWRSFAFGELTANGQVRRQVLEHLLPKLKIRDRARLDGHYLVVEGRRHTYRIHIGSGNILMSPNDRYLCIVPSGTAKPAGVRFVPFEGDLMLSVVLSKALLLADDHKITDPSILSQLG</sequence>
<gene>
    <name evidence="3" type="ORF">GCM10022255_051640</name>
</gene>
<keyword evidence="4" id="KW-1185">Reference proteome</keyword>
<evidence type="ECO:0008006" key="5">
    <source>
        <dbReference type="Google" id="ProtNLM"/>
    </source>
</evidence>
<dbReference type="RefSeq" id="WP_345129932.1">
    <property type="nucleotide sequence ID" value="NZ_BAABAT010000014.1"/>
</dbReference>